<feature type="domain" description="Tetrahydrofolate dehydrogenase/cyclohydrolase NAD(P)-binding" evidence="2">
    <location>
        <begin position="4"/>
        <end position="88"/>
    </location>
</feature>
<dbReference type="AlphaFoldDB" id="A0A1G2FAM6"/>
<dbReference type="GO" id="GO:0004477">
    <property type="term" value="F:methenyltetrahydrofolate cyclohydrolase activity"/>
    <property type="evidence" value="ECO:0007669"/>
    <property type="project" value="UniProtKB-EC"/>
</dbReference>
<dbReference type="PRINTS" id="PR00085">
    <property type="entry name" value="THFDHDRGNASE"/>
</dbReference>
<dbReference type="GO" id="GO:0005829">
    <property type="term" value="C:cytosol"/>
    <property type="evidence" value="ECO:0007669"/>
    <property type="project" value="TreeGrafter"/>
</dbReference>
<name>A0A1G2FAM6_9BACT</name>
<evidence type="ECO:0000313" key="4">
    <source>
        <dbReference type="Proteomes" id="UP000177725"/>
    </source>
</evidence>
<dbReference type="GO" id="GO:0004488">
    <property type="term" value="F:methylenetetrahydrofolate dehydrogenase (NADP+) activity"/>
    <property type="evidence" value="ECO:0007669"/>
    <property type="project" value="InterPro"/>
</dbReference>
<sequence length="91" mass="9711">MGAEKEVKQADVLITVCGCPKFIKSDMIKEGAVLIDGGITRFSDGRVVGDIDRESVKDKAAYLTPVPGGIGPLTVALLLKNVYLASKKYEV</sequence>
<evidence type="ECO:0000256" key="1">
    <source>
        <dbReference type="ARBA" id="ARBA00012776"/>
    </source>
</evidence>
<gene>
    <name evidence="3" type="ORF">A2174_00960</name>
</gene>
<dbReference type="EMBL" id="MHMV01000002">
    <property type="protein sequence ID" value="OGZ35115.1"/>
    <property type="molecule type" value="Genomic_DNA"/>
</dbReference>
<dbReference type="Gene3D" id="3.40.50.720">
    <property type="entry name" value="NAD(P)-binding Rossmann-like Domain"/>
    <property type="match status" value="1"/>
</dbReference>
<reference evidence="3 4" key="1">
    <citation type="journal article" date="2016" name="Nat. Commun.">
        <title>Thousands of microbial genomes shed light on interconnected biogeochemical processes in an aquifer system.</title>
        <authorList>
            <person name="Anantharaman K."/>
            <person name="Brown C.T."/>
            <person name="Hug L.A."/>
            <person name="Sharon I."/>
            <person name="Castelle C.J."/>
            <person name="Probst A.J."/>
            <person name="Thomas B.C."/>
            <person name="Singh A."/>
            <person name="Wilkins M.J."/>
            <person name="Karaoz U."/>
            <person name="Brodie E.L."/>
            <person name="Williams K.H."/>
            <person name="Hubbard S.S."/>
            <person name="Banfield J.F."/>
        </authorList>
    </citation>
    <scope>NUCLEOTIDE SEQUENCE [LARGE SCALE GENOMIC DNA]</scope>
</reference>
<evidence type="ECO:0000313" key="3">
    <source>
        <dbReference type="EMBL" id="OGZ35115.1"/>
    </source>
</evidence>
<dbReference type="Pfam" id="PF02882">
    <property type="entry name" value="THF_DHG_CYH_C"/>
    <property type="match status" value="1"/>
</dbReference>
<dbReference type="InterPro" id="IPR036291">
    <property type="entry name" value="NAD(P)-bd_dom_sf"/>
</dbReference>
<dbReference type="InterPro" id="IPR000672">
    <property type="entry name" value="THF_DH/CycHdrlase"/>
</dbReference>
<dbReference type="SUPFAM" id="SSF51735">
    <property type="entry name" value="NAD(P)-binding Rossmann-fold domains"/>
    <property type="match status" value="1"/>
</dbReference>
<proteinExistence type="predicted"/>
<dbReference type="EC" id="3.5.4.9" evidence="1"/>
<dbReference type="PANTHER" id="PTHR48099:SF5">
    <property type="entry name" value="C-1-TETRAHYDROFOLATE SYNTHASE, CYTOPLASMIC"/>
    <property type="match status" value="1"/>
</dbReference>
<accession>A0A1G2FAM6</accession>
<evidence type="ECO:0000259" key="2">
    <source>
        <dbReference type="Pfam" id="PF02882"/>
    </source>
</evidence>
<dbReference type="Gene3D" id="3.40.50.10860">
    <property type="entry name" value="Leucine Dehydrogenase, chain A, domain 1"/>
    <property type="match status" value="1"/>
</dbReference>
<protein>
    <recommendedName>
        <fullName evidence="1">methenyltetrahydrofolate cyclohydrolase</fullName>
        <ecNumber evidence="1">3.5.4.9</ecNumber>
    </recommendedName>
</protein>
<dbReference type="Proteomes" id="UP000177725">
    <property type="component" value="Unassembled WGS sequence"/>
</dbReference>
<organism evidence="3 4">
    <name type="scientific">Candidatus Portnoybacteria bacterium RBG_13_41_18</name>
    <dbReference type="NCBI Taxonomy" id="1801991"/>
    <lineage>
        <taxon>Bacteria</taxon>
        <taxon>Candidatus Portnoyibacteriota</taxon>
    </lineage>
</organism>
<dbReference type="PANTHER" id="PTHR48099">
    <property type="entry name" value="C-1-TETRAHYDROFOLATE SYNTHASE, CYTOPLASMIC-RELATED"/>
    <property type="match status" value="1"/>
</dbReference>
<dbReference type="GO" id="GO:0035999">
    <property type="term" value="P:tetrahydrofolate interconversion"/>
    <property type="evidence" value="ECO:0007669"/>
    <property type="project" value="TreeGrafter"/>
</dbReference>
<dbReference type="InterPro" id="IPR020631">
    <property type="entry name" value="THF_DH/CycHdrlase_NAD-bd_dom"/>
</dbReference>
<comment type="caution">
    <text evidence="3">The sequence shown here is derived from an EMBL/GenBank/DDBJ whole genome shotgun (WGS) entry which is preliminary data.</text>
</comment>